<proteinExistence type="predicted"/>
<protein>
    <submittedName>
        <fullName evidence="2">Uncharacterized protein</fullName>
    </submittedName>
</protein>
<feature type="signal peptide" evidence="1">
    <location>
        <begin position="1"/>
        <end position="18"/>
    </location>
</feature>
<feature type="chain" id="PRO_5031236207" evidence="1">
    <location>
        <begin position="19"/>
        <end position="106"/>
    </location>
</feature>
<keyword evidence="1" id="KW-0732">Signal</keyword>
<dbReference type="AlphaFoldDB" id="A0A7R8YT50"/>
<gene>
    <name evidence="2" type="ORF">HERILL_LOCUS4429</name>
</gene>
<organism evidence="2 3">
    <name type="scientific">Hermetia illucens</name>
    <name type="common">Black soldier fly</name>
    <dbReference type="NCBI Taxonomy" id="343691"/>
    <lineage>
        <taxon>Eukaryota</taxon>
        <taxon>Metazoa</taxon>
        <taxon>Ecdysozoa</taxon>
        <taxon>Arthropoda</taxon>
        <taxon>Hexapoda</taxon>
        <taxon>Insecta</taxon>
        <taxon>Pterygota</taxon>
        <taxon>Neoptera</taxon>
        <taxon>Endopterygota</taxon>
        <taxon>Diptera</taxon>
        <taxon>Brachycera</taxon>
        <taxon>Stratiomyomorpha</taxon>
        <taxon>Stratiomyidae</taxon>
        <taxon>Hermetiinae</taxon>
        <taxon>Hermetia</taxon>
    </lineage>
</organism>
<dbReference type="Gene3D" id="3.30.60.30">
    <property type="match status" value="1"/>
</dbReference>
<evidence type="ECO:0000256" key="1">
    <source>
        <dbReference type="SAM" id="SignalP"/>
    </source>
</evidence>
<sequence>MKSSIILSILISLIYVRGSPVATDAENGSGWIANGICDFKCTKERMPICAVGVGKNNFQIFQNFCDLMLFNCKSKTELQKVDMEKCLNKNLKLEDPKQITSRITAV</sequence>
<keyword evidence="3" id="KW-1185">Reference proteome</keyword>
<reference evidence="2 3" key="1">
    <citation type="submission" date="2020-11" db="EMBL/GenBank/DDBJ databases">
        <authorList>
            <person name="Wallbank WR R."/>
            <person name="Pardo Diaz C."/>
            <person name="Kozak K."/>
            <person name="Martin S."/>
            <person name="Jiggins C."/>
            <person name="Moest M."/>
            <person name="Warren A I."/>
            <person name="Generalovic N T."/>
            <person name="Byers J.R.P. K."/>
            <person name="Montejo-Kovacevich G."/>
            <person name="Yen C E."/>
        </authorList>
    </citation>
    <scope>NUCLEOTIDE SEQUENCE [LARGE SCALE GENOMIC DNA]</scope>
</reference>
<dbReference type="InParanoid" id="A0A7R8YT50"/>
<dbReference type="Proteomes" id="UP000594454">
    <property type="component" value="Chromosome 2"/>
</dbReference>
<evidence type="ECO:0000313" key="3">
    <source>
        <dbReference type="Proteomes" id="UP000594454"/>
    </source>
</evidence>
<accession>A0A7R8YT50</accession>
<dbReference type="SUPFAM" id="SSF100895">
    <property type="entry name" value="Kazal-type serine protease inhibitors"/>
    <property type="match status" value="1"/>
</dbReference>
<name>A0A7R8YT50_HERIL</name>
<dbReference type="EMBL" id="LR899010">
    <property type="protein sequence ID" value="CAD7081314.1"/>
    <property type="molecule type" value="Genomic_DNA"/>
</dbReference>
<dbReference type="InterPro" id="IPR036058">
    <property type="entry name" value="Kazal_dom_sf"/>
</dbReference>
<evidence type="ECO:0000313" key="2">
    <source>
        <dbReference type="EMBL" id="CAD7081314.1"/>
    </source>
</evidence>